<comment type="caution">
    <text evidence="3">The sequence shown here is derived from an EMBL/GenBank/DDBJ whole genome shotgun (WGS) entry which is preliminary data.</text>
</comment>
<dbReference type="RefSeq" id="WP_083559877.1">
    <property type="nucleotide sequence ID" value="NZ_BJXR01000039.1"/>
</dbReference>
<reference evidence="3 6" key="2">
    <citation type="submission" date="2019-07" db="EMBL/GenBank/DDBJ databases">
        <title>Whole genome shotgun sequence of Myxococcus fulvus NBRC 100333.</title>
        <authorList>
            <person name="Hosoyama A."/>
            <person name="Uohara A."/>
            <person name="Ohji S."/>
            <person name="Ichikawa N."/>
        </authorList>
    </citation>
    <scope>NUCLEOTIDE SEQUENCE [LARGE SCALE GENOMIC DNA]</scope>
    <source>
        <strain evidence="3 6">NBRC 100333</strain>
    </source>
</reference>
<dbReference type="EMBL" id="FOIB01000003">
    <property type="protein sequence ID" value="SET79400.1"/>
    <property type="molecule type" value="Genomic_DNA"/>
</dbReference>
<dbReference type="InterPro" id="IPR006652">
    <property type="entry name" value="Kelch_1"/>
</dbReference>
<keyword evidence="1" id="KW-0880">Kelch repeat</keyword>
<dbReference type="STRING" id="1334629.MFUL124B02_23995"/>
<dbReference type="Pfam" id="PF01344">
    <property type="entry name" value="Kelch_1"/>
    <property type="match status" value="4"/>
</dbReference>
<keyword evidence="2" id="KW-0677">Repeat</keyword>
<accession>A0A511T8U6</accession>
<dbReference type="SUPFAM" id="SSF50965">
    <property type="entry name" value="Galactose oxidase, central domain"/>
    <property type="match status" value="2"/>
</dbReference>
<dbReference type="InterPro" id="IPR037293">
    <property type="entry name" value="Gal_Oxidase_central_sf"/>
</dbReference>
<keyword evidence="5" id="KW-1185">Reference proteome</keyword>
<dbReference type="PANTHER" id="PTHR46344">
    <property type="entry name" value="OS02G0202900 PROTEIN"/>
    <property type="match status" value="1"/>
</dbReference>
<dbReference type="EMBL" id="BJXR01000039">
    <property type="protein sequence ID" value="GEN10579.1"/>
    <property type="molecule type" value="Genomic_DNA"/>
</dbReference>
<proteinExistence type="predicted"/>
<organism evidence="3 6">
    <name type="scientific">Myxococcus fulvus</name>
    <dbReference type="NCBI Taxonomy" id="33"/>
    <lineage>
        <taxon>Bacteria</taxon>
        <taxon>Pseudomonadati</taxon>
        <taxon>Myxococcota</taxon>
        <taxon>Myxococcia</taxon>
        <taxon>Myxococcales</taxon>
        <taxon>Cystobacterineae</taxon>
        <taxon>Myxococcaceae</taxon>
        <taxon>Myxococcus</taxon>
    </lineage>
</organism>
<evidence type="ECO:0000256" key="2">
    <source>
        <dbReference type="ARBA" id="ARBA00022737"/>
    </source>
</evidence>
<evidence type="ECO:0000313" key="4">
    <source>
        <dbReference type="EMBL" id="SET79400.1"/>
    </source>
</evidence>
<gene>
    <name evidence="3" type="ORF">MFU01_56160</name>
    <name evidence="4" type="ORF">SAMN05443572_103249</name>
</gene>
<dbReference type="PANTHER" id="PTHR46344:SF27">
    <property type="entry name" value="KELCH REPEAT SUPERFAMILY PROTEIN"/>
    <property type="match status" value="1"/>
</dbReference>
<evidence type="ECO:0000313" key="5">
    <source>
        <dbReference type="Proteomes" id="UP000183760"/>
    </source>
</evidence>
<dbReference type="InterPro" id="IPR015915">
    <property type="entry name" value="Kelch-typ_b-propeller"/>
</dbReference>
<dbReference type="InterPro" id="IPR011043">
    <property type="entry name" value="Gal_Oxase/kelch_b-propeller"/>
</dbReference>
<protein>
    <submittedName>
        <fullName evidence="4">Kelch motif-containing protein</fullName>
    </submittedName>
</protein>
<dbReference type="Gene3D" id="2.120.10.80">
    <property type="entry name" value="Kelch-type beta propeller"/>
    <property type="match status" value="3"/>
</dbReference>
<reference evidence="4 5" key="1">
    <citation type="submission" date="2016-10" db="EMBL/GenBank/DDBJ databases">
        <authorList>
            <person name="Varghese N."/>
            <person name="Submissions S."/>
        </authorList>
    </citation>
    <scope>NUCLEOTIDE SEQUENCE [LARGE SCALE GENOMIC DNA]</scope>
    <source>
        <strain evidence="4 5">DSM 16525</strain>
    </source>
</reference>
<evidence type="ECO:0000313" key="3">
    <source>
        <dbReference type="EMBL" id="GEN10579.1"/>
    </source>
</evidence>
<evidence type="ECO:0000256" key="1">
    <source>
        <dbReference type="ARBA" id="ARBA00022441"/>
    </source>
</evidence>
<evidence type="ECO:0000313" key="6">
    <source>
        <dbReference type="Proteomes" id="UP000321514"/>
    </source>
</evidence>
<dbReference type="Gene3D" id="2.130.10.80">
    <property type="entry name" value="Galactose oxidase/kelch, beta-propeller"/>
    <property type="match status" value="1"/>
</dbReference>
<dbReference type="AlphaFoldDB" id="A0A511T8U6"/>
<dbReference type="Proteomes" id="UP000183760">
    <property type="component" value="Unassembled WGS sequence"/>
</dbReference>
<dbReference type="PROSITE" id="PS51257">
    <property type="entry name" value="PROKAR_LIPOPROTEIN"/>
    <property type="match status" value="1"/>
</dbReference>
<dbReference type="SMART" id="SM00612">
    <property type="entry name" value="Kelch"/>
    <property type="match status" value="5"/>
</dbReference>
<sequence>MSLHRNPRGVVVLLAVTALVGCGVDASLPLAEREGTAASSALAAARWEATGFMSDSRRSTSMVRLTSGKVLIAGGYSGSAHVASADIYDPASRTWSMAAPMLTGRSEHPSVLLQDGRVLVAGGYTASGATNTAEVYNPSTNTWASAGSIGVNNVNFTLTLLNNGRVLASGGSATTPMLFNPATNTWTSAGSGDLGRQGSTATLLPNGKVLLTGGWNGTMIATTRLYDPVSNTWAAGPTMGAPRYRHSATRLPDGRVLLTGGWTHSGASELYDSSTNTLSPTGTMSTTRAFHVAALVDGKVLVSGGHTEGDRTMRQSAELFDPATNSWSLTAPMRSARTFHAGVALADGSVLVAGLDRSAELYFPETAAPGQIAQGNTCSATGTFSPSCAFSVSPASIHAWTAPVAGIFTFHTLGSDFDTVLELVDDSTQQSLGCNDEASSGNSQSSVTVSLNAGQRVRAVVQGYSVNCGNFVLSVIQ</sequence>
<dbReference type="OrthoDB" id="5524970at2"/>
<dbReference type="Proteomes" id="UP000321514">
    <property type="component" value="Unassembled WGS sequence"/>
</dbReference>
<name>A0A511T8U6_MYXFU</name>